<evidence type="ECO:0000256" key="2">
    <source>
        <dbReference type="ARBA" id="ARBA00022692"/>
    </source>
</evidence>
<evidence type="ECO:0000256" key="1">
    <source>
        <dbReference type="ARBA" id="ARBA00004473"/>
    </source>
</evidence>
<evidence type="ECO:0000256" key="4">
    <source>
        <dbReference type="ARBA" id="ARBA00023136"/>
    </source>
</evidence>
<feature type="compositionally biased region" description="Polar residues" evidence="6">
    <location>
        <begin position="414"/>
        <end position="424"/>
    </location>
</feature>
<evidence type="ECO:0000256" key="7">
    <source>
        <dbReference type="SAM" id="Phobius"/>
    </source>
</evidence>
<name>A0A6A6TXJ2_9PEZI</name>
<feature type="transmembrane region" description="Helical" evidence="7">
    <location>
        <begin position="553"/>
        <end position="573"/>
    </location>
</feature>
<feature type="compositionally biased region" description="Polar residues" evidence="6">
    <location>
        <begin position="434"/>
        <end position="445"/>
    </location>
</feature>
<dbReference type="AlphaFoldDB" id="A0A6A6TXJ2"/>
<keyword evidence="2 7" id="KW-0812">Transmembrane</keyword>
<dbReference type="GO" id="GO:0034506">
    <property type="term" value="C:chromosome, centromeric core domain"/>
    <property type="evidence" value="ECO:0007669"/>
    <property type="project" value="TreeGrafter"/>
</dbReference>
<dbReference type="InterPro" id="IPR042321">
    <property type="entry name" value="Ima1"/>
</dbReference>
<feature type="region of interest" description="Disordered" evidence="6">
    <location>
        <begin position="351"/>
        <end position="446"/>
    </location>
</feature>
<dbReference type="PANTHER" id="PTHR28538">
    <property type="entry name" value="INTEGRAL INNER NUCLEAR MEMBRANE PROTEIN IMA1"/>
    <property type="match status" value="1"/>
</dbReference>
<dbReference type="PANTHER" id="PTHR28538:SF1">
    <property type="entry name" value="INTEGRAL INNER NUCLEAR MEMBRANE PROTEIN IMA1"/>
    <property type="match status" value="1"/>
</dbReference>
<dbReference type="GO" id="GO:0005637">
    <property type="term" value="C:nuclear inner membrane"/>
    <property type="evidence" value="ECO:0007669"/>
    <property type="project" value="UniProtKB-SubCell"/>
</dbReference>
<feature type="domain" description="Ima1 N-terminal" evidence="8">
    <location>
        <begin position="10"/>
        <end position="135"/>
    </location>
</feature>
<reference evidence="9" key="1">
    <citation type="journal article" date="2020" name="Stud. Mycol.">
        <title>101 Dothideomycetes genomes: a test case for predicting lifestyles and emergence of pathogens.</title>
        <authorList>
            <person name="Haridas S."/>
            <person name="Albert R."/>
            <person name="Binder M."/>
            <person name="Bloem J."/>
            <person name="Labutti K."/>
            <person name="Salamov A."/>
            <person name="Andreopoulos B."/>
            <person name="Baker S."/>
            <person name="Barry K."/>
            <person name="Bills G."/>
            <person name="Bluhm B."/>
            <person name="Cannon C."/>
            <person name="Castanera R."/>
            <person name="Culley D."/>
            <person name="Daum C."/>
            <person name="Ezra D."/>
            <person name="Gonzalez J."/>
            <person name="Henrissat B."/>
            <person name="Kuo A."/>
            <person name="Liang C."/>
            <person name="Lipzen A."/>
            <person name="Lutzoni F."/>
            <person name="Magnuson J."/>
            <person name="Mondo S."/>
            <person name="Nolan M."/>
            <person name="Ohm R."/>
            <person name="Pangilinan J."/>
            <person name="Park H.-J."/>
            <person name="Ramirez L."/>
            <person name="Alfaro M."/>
            <person name="Sun H."/>
            <person name="Tritt A."/>
            <person name="Yoshinaga Y."/>
            <person name="Zwiers L.-H."/>
            <person name="Turgeon B."/>
            <person name="Goodwin S."/>
            <person name="Spatafora J."/>
            <person name="Crous P."/>
            <person name="Grigoriev I."/>
        </authorList>
    </citation>
    <scope>NUCLEOTIDE SEQUENCE</scope>
    <source>
        <strain evidence="9">CBS 115976</strain>
    </source>
</reference>
<dbReference type="Proteomes" id="UP000799302">
    <property type="component" value="Unassembled WGS sequence"/>
</dbReference>
<evidence type="ECO:0000256" key="6">
    <source>
        <dbReference type="SAM" id="MobiDB-lite"/>
    </source>
</evidence>
<feature type="transmembrane region" description="Helical" evidence="7">
    <location>
        <begin position="236"/>
        <end position="251"/>
    </location>
</feature>
<feature type="region of interest" description="Disordered" evidence="6">
    <location>
        <begin position="46"/>
        <end position="74"/>
    </location>
</feature>
<evidence type="ECO:0000259" key="8">
    <source>
        <dbReference type="Pfam" id="PF09779"/>
    </source>
</evidence>
<proteinExistence type="predicted"/>
<protein>
    <recommendedName>
        <fullName evidence="8">Ima1 N-terminal domain-containing protein</fullName>
    </recommendedName>
</protein>
<feature type="compositionally biased region" description="Polar residues" evidence="6">
    <location>
        <begin position="62"/>
        <end position="74"/>
    </location>
</feature>
<accession>A0A6A6TXJ2</accession>
<evidence type="ECO:0000313" key="9">
    <source>
        <dbReference type="EMBL" id="KAF2663897.1"/>
    </source>
</evidence>
<evidence type="ECO:0000256" key="3">
    <source>
        <dbReference type="ARBA" id="ARBA00022989"/>
    </source>
</evidence>
<keyword evidence="5" id="KW-0539">Nucleus</keyword>
<feature type="transmembrane region" description="Helical" evidence="7">
    <location>
        <begin position="300"/>
        <end position="321"/>
    </location>
</feature>
<keyword evidence="4 7" id="KW-0472">Membrane</keyword>
<dbReference type="EMBL" id="MU004244">
    <property type="protein sequence ID" value="KAF2663897.1"/>
    <property type="molecule type" value="Genomic_DNA"/>
</dbReference>
<evidence type="ECO:0000256" key="5">
    <source>
        <dbReference type="ARBA" id="ARBA00023242"/>
    </source>
</evidence>
<feature type="compositionally biased region" description="Polar residues" evidence="6">
    <location>
        <begin position="372"/>
        <end position="396"/>
    </location>
</feature>
<dbReference type="GO" id="GO:0044732">
    <property type="term" value="C:mitotic spindle pole body"/>
    <property type="evidence" value="ECO:0007669"/>
    <property type="project" value="TreeGrafter"/>
</dbReference>
<dbReference type="Pfam" id="PF09779">
    <property type="entry name" value="Ima1_N"/>
    <property type="match status" value="1"/>
</dbReference>
<keyword evidence="3 7" id="KW-1133">Transmembrane helix</keyword>
<keyword evidence="10" id="KW-1185">Reference proteome</keyword>
<gene>
    <name evidence="9" type="ORF">BT63DRAFT_430146</name>
</gene>
<dbReference type="GO" id="GO:0071765">
    <property type="term" value="P:nuclear inner membrane organization"/>
    <property type="evidence" value="ECO:0007669"/>
    <property type="project" value="InterPro"/>
</dbReference>
<feature type="transmembrane region" description="Helical" evidence="7">
    <location>
        <begin position="271"/>
        <end position="288"/>
    </location>
</feature>
<feature type="transmembrane region" description="Helical" evidence="7">
    <location>
        <begin position="176"/>
        <end position="195"/>
    </location>
</feature>
<sequence>MPYLLRRKLVCFYCGHKSSQNRHPSIRQFRCAECDAVNYLDENGDITDVPASASPDRPQQYAVEQSRSISPDLSSASDNIFCPTCQKNQNFQLQALATYLPDPSDPKYREYEANLPTYRKQLEERYPQVCPNCVRLVNNRLESMTYLARTENLKLSLERTRNGQAMIYGRSNAKDLVILAGALAWWISILGQLIWHGLGIIVDNTIDSRLSFPSCVASAFVAQQTGMSCYSEMTDVLQYFLLAGLLSIWWNNKISGSATGQGRLTNLNDYYFLQVLFLGARACAFWFLKDPNASTSLPPHAIHGFMIVFTIVCTLSSMTVVKFQKRPVIGDYKLQRVEATGAAPLTLEDTNFFPSGASPQAPNSGFPLSALAPTTPQHARSARQPSVISTSLTSLFDRNRLSDSGDTGSEMDWSPTTPTFTPRQAVQPRHPQEDASTPTRNSFSAFNFDLPPAPVHPAHAAVRPRAQAKFARAPEETRTQFAQAFGLGGKGGLLPAESRGREMEMRNPRIQVPEAETGLESLFNNVFSLKDEPAVQVDTAVPCSAGGRKWAGAAFWTILIAVPLGLGVAFWVGNGQLAGKAALDDLEWMEKS</sequence>
<evidence type="ECO:0000313" key="10">
    <source>
        <dbReference type="Proteomes" id="UP000799302"/>
    </source>
</evidence>
<organism evidence="9 10">
    <name type="scientific">Microthyrium microscopicum</name>
    <dbReference type="NCBI Taxonomy" id="703497"/>
    <lineage>
        <taxon>Eukaryota</taxon>
        <taxon>Fungi</taxon>
        <taxon>Dikarya</taxon>
        <taxon>Ascomycota</taxon>
        <taxon>Pezizomycotina</taxon>
        <taxon>Dothideomycetes</taxon>
        <taxon>Dothideomycetes incertae sedis</taxon>
        <taxon>Microthyriales</taxon>
        <taxon>Microthyriaceae</taxon>
        <taxon>Microthyrium</taxon>
    </lineage>
</organism>
<dbReference type="InterPro" id="IPR018617">
    <property type="entry name" value="Ima1_N"/>
</dbReference>
<dbReference type="OrthoDB" id="5966927at2759"/>
<feature type="compositionally biased region" description="Polar residues" evidence="6">
    <location>
        <begin position="351"/>
        <end position="363"/>
    </location>
</feature>
<comment type="subcellular location">
    <subcellularLocation>
        <location evidence="1">Nucleus inner membrane</location>
        <topology evidence="1">Multi-pass membrane protein</topology>
    </subcellularLocation>
</comment>
<dbReference type="GO" id="GO:0034992">
    <property type="term" value="C:microtubule organizing center attachment site"/>
    <property type="evidence" value="ECO:0007669"/>
    <property type="project" value="TreeGrafter"/>
</dbReference>